<dbReference type="CDD" id="cd06071">
    <property type="entry name" value="Beach"/>
    <property type="match status" value="1"/>
</dbReference>
<evidence type="ECO:0000313" key="4">
    <source>
        <dbReference type="EMBL" id="CAI2381985.1"/>
    </source>
</evidence>
<gene>
    <name evidence="4" type="ORF">ECRASSUSDP1_LOCUS23452</name>
</gene>
<evidence type="ECO:0000313" key="5">
    <source>
        <dbReference type="Proteomes" id="UP001295684"/>
    </source>
</evidence>
<accession>A0AAD1Y1E0</accession>
<proteinExistence type="predicted"/>
<evidence type="ECO:0000259" key="3">
    <source>
        <dbReference type="PROSITE" id="PS51783"/>
    </source>
</evidence>
<feature type="repeat" description="WD" evidence="1">
    <location>
        <begin position="768"/>
        <end position="807"/>
    </location>
</feature>
<feature type="domain" description="BEACH" evidence="2">
    <location>
        <begin position="276"/>
        <end position="560"/>
    </location>
</feature>
<dbReference type="SUPFAM" id="SSF50729">
    <property type="entry name" value="PH domain-like"/>
    <property type="match status" value="1"/>
</dbReference>
<dbReference type="PANTHER" id="PTHR13743">
    <property type="entry name" value="BEIGE/BEACH-RELATED"/>
    <property type="match status" value="1"/>
</dbReference>
<dbReference type="PANTHER" id="PTHR13743:SF123">
    <property type="entry name" value="PROTEIN FAN"/>
    <property type="match status" value="1"/>
</dbReference>
<dbReference type="Proteomes" id="UP001295684">
    <property type="component" value="Unassembled WGS sequence"/>
</dbReference>
<dbReference type="Gene3D" id="2.30.29.30">
    <property type="entry name" value="Pleckstrin-homology domain (PH domain)/Phosphotyrosine-binding domain (PTB)"/>
    <property type="match status" value="1"/>
</dbReference>
<evidence type="ECO:0000259" key="2">
    <source>
        <dbReference type="PROSITE" id="PS50197"/>
    </source>
</evidence>
<evidence type="ECO:0000256" key="1">
    <source>
        <dbReference type="PROSITE-ProRule" id="PRU00221"/>
    </source>
</evidence>
<dbReference type="InterPro" id="IPR023362">
    <property type="entry name" value="PH-BEACH_dom"/>
</dbReference>
<dbReference type="SUPFAM" id="SSF81837">
    <property type="entry name" value="BEACH domain"/>
    <property type="match status" value="1"/>
</dbReference>
<dbReference type="InterPro" id="IPR001680">
    <property type="entry name" value="WD40_rpt"/>
</dbReference>
<dbReference type="PROSITE" id="PS51783">
    <property type="entry name" value="PH_BEACH"/>
    <property type="match status" value="1"/>
</dbReference>
<dbReference type="PROSITE" id="PS50082">
    <property type="entry name" value="WD_REPEATS_2"/>
    <property type="match status" value="1"/>
</dbReference>
<protein>
    <submittedName>
        <fullName evidence="4">Uncharacterized protein</fullName>
    </submittedName>
</protein>
<dbReference type="AlphaFoldDB" id="A0AAD1Y1E0"/>
<sequence length="970" mass="112655">MQAYGSNRKFIPLLMDDGEEFIMEFKGETIVEHPEDGSLIRSKATLNFCSKSIIIEFEDSDAPECLYKYHFRHFTKAPVLVKKESVRIKVEKCIEVPLAAIPRGYVSHKASKDGELGVEFLCYYDKISTLLEALNRVYEVTLNPGSEEYTKYELDVFNFFNDIRGDFVFDKTRIKNLSEKALLDSELRVKQILPLVSNVGLLYITNRRVYFQPYQTIASNPVNSYNIIDIRKIFKRRYMLMRKGLEFWTEEETVYLAFESSAERDLVYDKLMEYVEDAETEESLMHYTEQWVLGEMSNYDYLLKLNYHSYRSRSDLTQYPVFPWVIQDYDSVALDLNNPETFRDLSKPMGALNPERLEEYKRRYNDIPEGEKYLYGTHYSAPGYVIGYLFRLYPRWMIKFQGGHFDNPNRLFKGIGLEYESCLTNPGNVKELIPEFYEPEREEFLVNSKGLDLGIRANGERVDDVILPRWADSPKDFLEKQRRALESDYVSEKLHLWIDLIFGKKQRSLDDNNIFHPLTYEGAVDLELISDPFERFATEQQINEFGQTPRQLFRYDHPQKYSSKQIVKSLFISADEVMGKAKLPSMINLKNEETKEMKKNFSPSKEVGITDIDFSSRRKLREEGSVEESKDSFYTPKEEKKELFHTENDHDYDPDPTNSFLKYIKYKSQESLGKVHNDSIIEVNAYTDKSGLTSLMIVSRDGLIKLFQEEKTKGELVGQYTQKRSFLVSEREIVCSCILNKQESVVVGAGDNNIILFNFSTGIEIGNFYAHDNEITNISVIGSYLLSFSADTTLKIWNMMNSDFAHPQVFYDHEGSIISADVCKNSIISIDENGIILIRDITNPANIEERIEVKTPSGEEIEHAIIKFNKADPFTFLLVYDDAFFIYEKSGTIINEISIDKDLGIELIFQHKDCILIALEDGCMLCYDWHNEKHHYKITETQDKYITSVNVSKDTLFVGTEEGEIVVFKT</sequence>
<dbReference type="Gene3D" id="1.10.1540.10">
    <property type="entry name" value="BEACH domain"/>
    <property type="match status" value="1"/>
</dbReference>
<dbReference type="SUPFAM" id="SSF50978">
    <property type="entry name" value="WD40 repeat-like"/>
    <property type="match status" value="1"/>
</dbReference>
<dbReference type="Pfam" id="PF14844">
    <property type="entry name" value="PH_BEACH"/>
    <property type="match status" value="1"/>
</dbReference>
<keyword evidence="5" id="KW-1185">Reference proteome</keyword>
<dbReference type="SMART" id="SM01026">
    <property type="entry name" value="Beach"/>
    <property type="match status" value="1"/>
</dbReference>
<dbReference type="SMART" id="SM00320">
    <property type="entry name" value="WD40"/>
    <property type="match status" value="4"/>
</dbReference>
<dbReference type="InterPro" id="IPR011993">
    <property type="entry name" value="PH-like_dom_sf"/>
</dbReference>
<organism evidence="4 5">
    <name type="scientific">Euplotes crassus</name>
    <dbReference type="NCBI Taxonomy" id="5936"/>
    <lineage>
        <taxon>Eukaryota</taxon>
        <taxon>Sar</taxon>
        <taxon>Alveolata</taxon>
        <taxon>Ciliophora</taxon>
        <taxon>Intramacronucleata</taxon>
        <taxon>Spirotrichea</taxon>
        <taxon>Hypotrichia</taxon>
        <taxon>Euplotida</taxon>
        <taxon>Euplotidae</taxon>
        <taxon>Moneuplotes</taxon>
    </lineage>
</organism>
<reference evidence="4" key="1">
    <citation type="submission" date="2023-07" db="EMBL/GenBank/DDBJ databases">
        <authorList>
            <consortium name="AG Swart"/>
            <person name="Singh M."/>
            <person name="Singh A."/>
            <person name="Seah K."/>
            <person name="Emmerich C."/>
        </authorList>
    </citation>
    <scope>NUCLEOTIDE SEQUENCE</scope>
    <source>
        <strain evidence="4">DP1</strain>
    </source>
</reference>
<feature type="domain" description="BEACH-type PH" evidence="3">
    <location>
        <begin position="178"/>
        <end position="272"/>
    </location>
</feature>
<name>A0AAD1Y1E0_EUPCR</name>
<dbReference type="Gene3D" id="2.130.10.10">
    <property type="entry name" value="YVTN repeat-like/Quinoprotein amine dehydrogenase"/>
    <property type="match status" value="1"/>
</dbReference>
<dbReference type="InterPro" id="IPR015943">
    <property type="entry name" value="WD40/YVTN_repeat-like_dom_sf"/>
</dbReference>
<dbReference type="EMBL" id="CAMPGE010024123">
    <property type="protein sequence ID" value="CAI2381985.1"/>
    <property type="molecule type" value="Genomic_DNA"/>
</dbReference>
<dbReference type="Pfam" id="PF02138">
    <property type="entry name" value="Beach"/>
    <property type="match status" value="1"/>
</dbReference>
<comment type="caution">
    <text evidence="4">The sequence shown here is derived from an EMBL/GenBank/DDBJ whole genome shotgun (WGS) entry which is preliminary data.</text>
</comment>
<dbReference type="InterPro" id="IPR050865">
    <property type="entry name" value="BEACH_Domain"/>
</dbReference>
<dbReference type="InterPro" id="IPR036372">
    <property type="entry name" value="BEACH_dom_sf"/>
</dbReference>
<dbReference type="PROSITE" id="PS50197">
    <property type="entry name" value="BEACH"/>
    <property type="match status" value="1"/>
</dbReference>
<dbReference type="InterPro" id="IPR000409">
    <property type="entry name" value="BEACH_dom"/>
</dbReference>
<keyword evidence="1" id="KW-0853">WD repeat</keyword>
<dbReference type="InterPro" id="IPR036322">
    <property type="entry name" value="WD40_repeat_dom_sf"/>
</dbReference>